<name>A0A9D0YYK0_9FIRM</name>
<evidence type="ECO:0000313" key="3">
    <source>
        <dbReference type="Proteomes" id="UP000886725"/>
    </source>
</evidence>
<proteinExistence type="predicted"/>
<keyword evidence="1" id="KW-0472">Membrane</keyword>
<feature type="transmembrane region" description="Helical" evidence="1">
    <location>
        <begin position="186"/>
        <end position="216"/>
    </location>
</feature>
<evidence type="ECO:0008006" key="4">
    <source>
        <dbReference type="Google" id="ProtNLM"/>
    </source>
</evidence>
<evidence type="ECO:0000256" key="1">
    <source>
        <dbReference type="SAM" id="Phobius"/>
    </source>
</evidence>
<evidence type="ECO:0000313" key="2">
    <source>
        <dbReference type="EMBL" id="HIQ64119.1"/>
    </source>
</evidence>
<protein>
    <recommendedName>
        <fullName evidence="4">Membrane protein 6-pyruvoyl-tetrahydropterin synthase-related domain-containing protein</fullName>
    </recommendedName>
</protein>
<feature type="transmembrane region" description="Helical" evidence="1">
    <location>
        <begin position="534"/>
        <end position="551"/>
    </location>
</feature>
<sequence length="558" mass="64432">MERIKKFLKTNYAIYLALFLVVCLMLNSYIWSGTNYISGDDSLFHVANISAMLDAIDLSQGRLFPSVILPTIANNLGYGVGIFYPRLPHLVAAFFSLLVGGNAIIGYKITHIVVLFLSGLVCYHFLMRVLKQRKSAFLGSLFYITAGYTVTDFLIRDAFSEIFLFLFFPIVLWGLYELYHGDTKKFYWYFVLGYFGMLNSHLVTSIYLTVACLIYVLVEYKKTFSWSYFKKLLLASMMIIILYLPEGLLLLENKMGANYAVFAENLMSSAGLVTSCAFHPLAYFIYSFEGTEIQFVIHPLVWILLFLTIIRYRKEVFARKDSRFFGAMILIGFFFAFMTTRLMPWKYMPDFLLMIQFPWRLEIIVVLAFSILAAYSVSKIHSQKLLILIATLLIVPGILFSLELVGRNVFTTLRDDEVSEYGMGWSKEYLPVTLYDQKDTYLYSEQEIRLSNDSAFVQNEENDVPDYDFDLVTDGPVTVEIPRIYYVGYTISLDNEEVPYHESENGLIEFELSHEGHVEVHYTGTLAYRISHDIRMIFILSFLFMGGLWLYKKNSSND</sequence>
<dbReference type="Proteomes" id="UP000886725">
    <property type="component" value="Unassembled WGS sequence"/>
</dbReference>
<dbReference type="AlphaFoldDB" id="A0A9D0YYK0"/>
<comment type="caution">
    <text evidence="2">The sequence shown here is derived from an EMBL/GenBank/DDBJ whole genome shotgun (WGS) entry which is preliminary data.</text>
</comment>
<organism evidence="2 3">
    <name type="scientific">Candidatus Faecenecus gallistercoris</name>
    <dbReference type="NCBI Taxonomy" id="2840793"/>
    <lineage>
        <taxon>Bacteria</taxon>
        <taxon>Bacillati</taxon>
        <taxon>Bacillota</taxon>
        <taxon>Bacillota incertae sedis</taxon>
        <taxon>Candidatus Faecenecus</taxon>
    </lineage>
</organism>
<keyword evidence="1" id="KW-0812">Transmembrane</keyword>
<feature type="transmembrane region" description="Helical" evidence="1">
    <location>
        <begin position="87"/>
        <end position="105"/>
    </location>
</feature>
<keyword evidence="1" id="KW-1133">Transmembrane helix</keyword>
<dbReference type="EMBL" id="DVFU01000004">
    <property type="protein sequence ID" value="HIQ64119.1"/>
    <property type="molecule type" value="Genomic_DNA"/>
</dbReference>
<feature type="transmembrane region" description="Helical" evidence="1">
    <location>
        <begin position="357"/>
        <end position="378"/>
    </location>
</feature>
<gene>
    <name evidence="2" type="ORF">IAC85_00090</name>
</gene>
<feature type="transmembrane region" description="Helical" evidence="1">
    <location>
        <begin position="228"/>
        <end position="245"/>
    </location>
</feature>
<feature type="transmembrane region" description="Helical" evidence="1">
    <location>
        <begin position="112"/>
        <end position="130"/>
    </location>
</feature>
<feature type="transmembrane region" description="Helical" evidence="1">
    <location>
        <begin position="385"/>
        <end position="405"/>
    </location>
</feature>
<feature type="transmembrane region" description="Helical" evidence="1">
    <location>
        <begin position="293"/>
        <end position="312"/>
    </location>
</feature>
<feature type="transmembrane region" description="Helical" evidence="1">
    <location>
        <begin position="12"/>
        <end position="31"/>
    </location>
</feature>
<accession>A0A9D0YYK0</accession>
<feature type="transmembrane region" description="Helical" evidence="1">
    <location>
        <begin position="324"/>
        <end position="345"/>
    </location>
</feature>
<reference evidence="2" key="1">
    <citation type="submission" date="2020-10" db="EMBL/GenBank/DDBJ databases">
        <authorList>
            <person name="Gilroy R."/>
        </authorList>
    </citation>
    <scope>NUCLEOTIDE SEQUENCE</scope>
    <source>
        <strain evidence="2">CHK165-10780</strain>
    </source>
</reference>
<reference evidence="2" key="2">
    <citation type="journal article" date="2021" name="PeerJ">
        <title>Extensive microbial diversity within the chicken gut microbiome revealed by metagenomics and culture.</title>
        <authorList>
            <person name="Gilroy R."/>
            <person name="Ravi A."/>
            <person name="Getino M."/>
            <person name="Pursley I."/>
            <person name="Horton D.L."/>
            <person name="Alikhan N.F."/>
            <person name="Baker D."/>
            <person name="Gharbi K."/>
            <person name="Hall N."/>
            <person name="Watson M."/>
            <person name="Adriaenssens E.M."/>
            <person name="Foster-Nyarko E."/>
            <person name="Jarju S."/>
            <person name="Secka A."/>
            <person name="Antonio M."/>
            <person name="Oren A."/>
            <person name="Chaudhuri R.R."/>
            <person name="La Ragione R."/>
            <person name="Hildebrand F."/>
            <person name="Pallen M.J."/>
        </authorList>
    </citation>
    <scope>NUCLEOTIDE SEQUENCE</scope>
    <source>
        <strain evidence="2">CHK165-10780</strain>
    </source>
</reference>
<feature type="transmembrane region" description="Helical" evidence="1">
    <location>
        <begin position="162"/>
        <end position="180"/>
    </location>
</feature>
<feature type="transmembrane region" description="Helical" evidence="1">
    <location>
        <begin position="136"/>
        <end position="155"/>
    </location>
</feature>